<evidence type="ECO:0000313" key="1">
    <source>
        <dbReference type="EMBL" id="CAF1303281.1"/>
    </source>
</evidence>
<dbReference type="Proteomes" id="UP000681722">
    <property type="component" value="Unassembled WGS sequence"/>
</dbReference>
<keyword evidence="3" id="KW-1185">Reference proteome</keyword>
<dbReference type="AlphaFoldDB" id="A0A815DLV1"/>
<dbReference type="OrthoDB" id="423533at2759"/>
<name>A0A815DLV1_9BILA</name>
<dbReference type="Proteomes" id="UP000663829">
    <property type="component" value="Unassembled WGS sequence"/>
</dbReference>
<protein>
    <recommendedName>
        <fullName evidence="4">ADP ribosyltransferase domain-containing protein</fullName>
    </recommendedName>
</protein>
<accession>A0A815DLV1</accession>
<evidence type="ECO:0008006" key="4">
    <source>
        <dbReference type="Google" id="ProtNLM"/>
    </source>
</evidence>
<sequence length="74" mass="8561">MINDYRDSVGKTGKWLSYSSTSEDRFGVSHKEVSLLSHYPDEEEVLLKAGASFRIDKVEKDEKDDKYLIYLTII</sequence>
<comment type="caution">
    <text evidence="1">The sequence shown here is derived from an EMBL/GenBank/DDBJ whole genome shotgun (WGS) entry which is preliminary data.</text>
</comment>
<dbReference type="Gene3D" id="3.90.176.10">
    <property type="entry name" value="Toxin ADP-ribosyltransferase, Chain A, domain 1"/>
    <property type="match status" value="1"/>
</dbReference>
<gene>
    <name evidence="1" type="ORF">GPM918_LOCUS28630</name>
    <name evidence="2" type="ORF">SRO942_LOCUS29145</name>
</gene>
<evidence type="ECO:0000313" key="2">
    <source>
        <dbReference type="EMBL" id="CAF4131405.1"/>
    </source>
</evidence>
<dbReference type="EMBL" id="CAJNOQ010012579">
    <property type="protein sequence ID" value="CAF1303281.1"/>
    <property type="molecule type" value="Genomic_DNA"/>
</dbReference>
<dbReference type="SUPFAM" id="SSF56399">
    <property type="entry name" value="ADP-ribosylation"/>
    <property type="match status" value="1"/>
</dbReference>
<evidence type="ECO:0000313" key="3">
    <source>
        <dbReference type="Proteomes" id="UP000663829"/>
    </source>
</evidence>
<dbReference type="EMBL" id="CAJOBC010038523">
    <property type="protein sequence ID" value="CAF4131405.1"/>
    <property type="molecule type" value="Genomic_DNA"/>
</dbReference>
<reference evidence="1" key="1">
    <citation type="submission" date="2021-02" db="EMBL/GenBank/DDBJ databases">
        <authorList>
            <person name="Nowell W R."/>
        </authorList>
    </citation>
    <scope>NUCLEOTIDE SEQUENCE</scope>
</reference>
<organism evidence="1 3">
    <name type="scientific">Didymodactylos carnosus</name>
    <dbReference type="NCBI Taxonomy" id="1234261"/>
    <lineage>
        <taxon>Eukaryota</taxon>
        <taxon>Metazoa</taxon>
        <taxon>Spiralia</taxon>
        <taxon>Gnathifera</taxon>
        <taxon>Rotifera</taxon>
        <taxon>Eurotatoria</taxon>
        <taxon>Bdelloidea</taxon>
        <taxon>Philodinida</taxon>
        <taxon>Philodinidae</taxon>
        <taxon>Didymodactylos</taxon>
    </lineage>
</organism>
<proteinExistence type="predicted"/>